<feature type="domain" description="MacB-like periplasmic core" evidence="9">
    <location>
        <begin position="486"/>
        <end position="660"/>
    </location>
</feature>
<dbReference type="PANTHER" id="PTHR30572:SF4">
    <property type="entry name" value="ABC TRANSPORTER PERMEASE YTRF"/>
    <property type="match status" value="1"/>
</dbReference>
<feature type="domain" description="ABC3 transporter permease C-terminal" evidence="8">
    <location>
        <begin position="719"/>
        <end position="834"/>
    </location>
</feature>
<keyword evidence="3 7" id="KW-0812">Transmembrane</keyword>
<dbReference type="InterPro" id="IPR003838">
    <property type="entry name" value="ABC3_permease_C"/>
</dbReference>
<reference evidence="11 12" key="1">
    <citation type="submission" date="2020-02" db="EMBL/GenBank/DDBJ databases">
        <title>Bacillus aquiflavi sp. nov., isolated from yellow water of strong flavor Chinese baijiu in Yibin region of China.</title>
        <authorList>
            <person name="Xie J."/>
        </authorList>
    </citation>
    <scope>NUCLEOTIDE SEQUENCE [LARGE SCALE GENOMIC DNA]</scope>
    <source>
        <strain evidence="11 12">3H-10</strain>
    </source>
</reference>
<evidence type="ECO:0000256" key="6">
    <source>
        <dbReference type="ARBA" id="ARBA00038076"/>
    </source>
</evidence>
<dbReference type="Proteomes" id="UP000472971">
    <property type="component" value="Unassembled WGS sequence"/>
</dbReference>
<evidence type="ECO:0000256" key="4">
    <source>
        <dbReference type="ARBA" id="ARBA00022989"/>
    </source>
</evidence>
<dbReference type="InterPro" id="IPR025857">
    <property type="entry name" value="MacB_PCD"/>
</dbReference>
<evidence type="ECO:0000259" key="8">
    <source>
        <dbReference type="Pfam" id="PF02687"/>
    </source>
</evidence>
<dbReference type="EMBL" id="JACEIO010000029">
    <property type="protein sequence ID" value="MBA4537858.1"/>
    <property type="molecule type" value="Genomic_DNA"/>
</dbReference>
<evidence type="ECO:0000259" key="9">
    <source>
        <dbReference type="Pfam" id="PF12704"/>
    </source>
</evidence>
<name>A0A6B3W3P5_9BACI</name>
<evidence type="ECO:0000256" key="7">
    <source>
        <dbReference type="SAM" id="Phobius"/>
    </source>
</evidence>
<sequence length="843" mass="94982">MKSWQISWRNLMAKKLRSFLTIVAIILGVASVLISTSMVRTTQNTIEDATKQLDVVDFFFLSSSGSASEQWLEKMNNIDNVSTTVGILRQKIQLSNIDGEEAVNLSKKDQKQLAVDLIGVNDLQNKILHFDVIEGELKKPGITIDQATAQLWKVQIGDKVTFSQKDKEGSISNKMLEVTAIIKNTPHITSPVNWKNANDRAWQVYAPLEIVQQWTKMDGLIEEIQIKADEEANVESVQKEIKQLTAPEDNVYIQPAVTDKNQLVMGFEELYSAMYVIGGLSLLISAFILYNTLYISVAERKHEFAIMKTIGYTSRQVIGFILREVFLLGLVGSIFGIVIGTLLASSMQELLFQSFQVNVSYHIQWFESLIISFVAGIVIPLLAAIIPTLSASRTPVTSVLRSEPKIMRLSKDYLQLVIGIILLIPGMFVNHMISFLPLFLGLALLFPYIFRLTKWLISPINQLIFGREGKVTSKYVNRNIKHLAMASAILSFGITLFVFISSLSMAITNEREKMIRESIGGDIVINYSKNITPDKEKELFEIKGVKEIAAFYSELFPWKMNDGKRLLRITSVTKAQMEKFPFFTYRQDGEQKKLFNELQKPQTIVLGLFAYEEWGGKIGETITFETSAGLQKLKVIGVVNSSRQLGYEAFIHEENFHRDLGVNDKKNVLMLIDSTLVNNIKADLMREDGNDINGIKILAEEIEENKKQGEDLLMLLNSSVFLGMVVAGIGIMNTLFMNIAERKRELGTMRALGFTPWQMMKTLLSEAFFIGWSSSLIGTATGIFIMYLTVVLNTQSFILIEFVVSWKAVLWAFIFGMLISLISCLLPANRAAKIRVSQALKYE</sequence>
<proteinExistence type="inferred from homology"/>
<dbReference type="RefSeq" id="WP_163242502.1">
    <property type="nucleotide sequence ID" value="NZ_JAAIWN010000027.1"/>
</dbReference>
<feature type="domain" description="ABC3 transporter permease C-terminal" evidence="8">
    <location>
        <begin position="276"/>
        <end position="395"/>
    </location>
</feature>
<feature type="transmembrane region" description="Helical" evidence="7">
    <location>
        <begin position="483"/>
        <end position="507"/>
    </location>
</feature>
<dbReference type="Pfam" id="PF02687">
    <property type="entry name" value="FtsX"/>
    <property type="match status" value="2"/>
</dbReference>
<feature type="transmembrane region" description="Helical" evidence="7">
    <location>
        <begin position="439"/>
        <end position="457"/>
    </location>
</feature>
<reference evidence="10 13" key="2">
    <citation type="submission" date="2020-07" db="EMBL/GenBank/DDBJ databases">
        <authorList>
            <person name="Feng H."/>
        </authorList>
    </citation>
    <scope>NUCLEOTIDE SEQUENCE [LARGE SCALE GENOMIC DNA]</scope>
    <source>
        <strain evidence="13">s-12</strain>
        <strain evidence="10">S-12</strain>
    </source>
</reference>
<keyword evidence="4 7" id="KW-1133">Transmembrane helix</keyword>
<keyword evidence="2" id="KW-1003">Cell membrane</keyword>
<comment type="subcellular location">
    <subcellularLocation>
        <location evidence="1">Cell membrane</location>
        <topology evidence="1">Multi-pass membrane protein</topology>
    </subcellularLocation>
</comment>
<evidence type="ECO:0000256" key="3">
    <source>
        <dbReference type="ARBA" id="ARBA00022692"/>
    </source>
</evidence>
<dbReference type="EMBL" id="JAAIWN010000027">
    <property type="protein sequence ID" value="NEY82114.1"/>
    <property type="molecule type" value="Genomic_DNA"/>
</dbReference>
<evidence type="ECO:0000256" key="2">
    <source>
        <dbReference type="ARBA" id="ARBA00022475"/>
    </source>
</evidence>
<feature type="transmembrane region" description="Helical" evidence="7">
    <location>
        <begin position="808"/>
        <end position="828"/>
    </location>
</feature>
<organism evidence="11 12">
    <name type="scientific">Bacillus aquiflavi</name>
    <dbReference type="NCBI Taxonomy" id="2672567"/>
    <lineage>
        <taxon>Bacteria</taxon>
        <taxon>Bacillati</taxon>
        <taxon>Bacillota</taxon>
        <taxon>Bacilli</taxon>
        <taxon>Bacillales</taxon>
        <taxon>Bacillaceae</taxon>
        <taxon>Bacillus</taxon>
    </lineage>
</organism>
<dbReference type="GO" id="GO:0022857">
    <property type="term" value="F:transmembrane transporter activity"/>
    <property type="evidence" value="ECO:0007669"/>
    <property type="project" value="TreeGrafter"/>
</dbReference>
<comment type="similarity">
    <text evidence="6">Belongs to the ABC-4 integral membrane protein family.</text>
</comment>
<dbReference type="Pfam" id="PF12704">
    <property type="entry name" value="MacB_PCD"/>
    <property type="match status" value="2"/>
</dbReference>
<feature type="domain" description="MacB-like periplasmic core" evidence="9">
    <location>
        <begin position="18"/>
        <end position="244"/>
    </location>
</feature>
<evidence type="ECO:0000256" key="5">
    <source>
        <dbReference type="ARBA" id="ARBA00023136"/>
    </source>
</evidence>
<comment type="caution">
    <text evidence="11">The sequence shown here is derived from an EMBL/GenBank/DDBJ whole genome shotgun (WGS) entry which is preliminary data.</text>
</comment>
<feature type="transmembrane region" description="Helical" evidence="7">
    <location>
        <begin position="413"/>
        <end position="433"/>
    </location>
</feature>
<dbReference type="InterPro" id="IPR050250">
    <property type="entry name" value="Macrolide_Exporter_MacB"/>
</dbReference>
<dbReference type="Proteomes" id="UP000570010">
    <property type="component" value="Unassembled WGS sequence"/>
</dbReference>
<keyword evidence="5 7" id="KW-0472">Membrane</keyword>
<dbReference type="AlphaFoldDB" id="A0A6B3W3P5"/>
<dbReference type="PANTHER" id="PTHR30572">
    <property type="entry name" value="MEMBRANE COMPONENT OF TRANSPORTER-RELATED"/>
    <property type="match status" value="1"/>
</dbReference>
<evidence type="ECO:0000313" key="11">
    <source>
        <dbReference type="EMBL" id="NEY82114.1"/>
    </source>
</evidence>
<gene>
    <name evidence="11" type="ORF">G4D64_11535</name>
    <name evidence="10" type="ORF">H1Z61_12145</name>
</gene>
<feature type="transmembrane region" description="Helical" evidence="7">
    <location>
        <begin position="767"/>
        <end position="788"/>
    </location>
</feature>
<evidence type="ECO:0000256" key="1">
    <source>
        <dbReference type="ARBA" id="ARBA00004651"/>
    </source>
</evidence>
<evidence type="ECO:0000313" key="13">
    <source>
        <dbReference type="Proteomes" id="UP000570010"/>
    </source>
</evidence>
<keyword evidence="12" id="KW-1185">Reference proteome</keyword>
<feature type="transmembrane region" description="Helical" evidence="7">
    <location>
        <begin position="325"/>
        <end position="345"/>
    </location>
</feature>
<evidence type="ECO:0000313" key="10">
    <source>
        <dbReference type="EMBL" id="MBA4537858.1"/>
    </source>
</evidence>
<protein>
    <submittedName>
        <fullName evidence="11">ABC transporter permease</fullName>
    </submittedName>
</protein>
<feature type="transmembrane region" description="Helical" evidence="7">
    <location>
        <begin position="270"/>
        <end position="293"/>
    </location>
</feature>
<accession>A0A6B3W3P5</accession>
<feature type="transmembrane region" description="Helical" evidence="7">
    <location>
        <begin position="365"/>
        <end position="392"/>
    </location>
</feature>
<feature type="transmembrane region" description="Helical" evidence="7">
    <location>
        <begin position="712"/>
        <end position="736"/>
    </location>
</feature>
<evidence type="ECO:0000313" key="12">
    <source>
        <dbReference type="Proteomes" id="UP000472971"/>
    </source>
</evidence>
<dbReference type="GO" id="GO:0005886">
    <property type="term" value="C:plasma membrane"/>
    <property type="evidence" value="ECO:0007669"/>
    <property type="project" value="UniProtKB-SubCell"/>
</dbReference>